<evidence type="ECO:0000256" key="3">
    <source>
        <dbReference type="SAM" id="MobiDB-lite"/>
    </source>
</evidence>
<sequence length="537" mass="61617">MVEMESLRWDATSEGLHLRWNASISDEVALYLKWIDPSDEAFDKAPWMKLLDAFGTNYVEGIMFNKHEQRIIHLDGKSFSGMINLRLLQINNVDLSEDLEYLSNELRYLKWHGYPSNSLPSNFRPRKLFALDLCHSRIKYLWKGMETFERLKTIKLSYSHNLIETPDFTWVPNLEMLDLEGCTRLCKVHDSVGLLERLTILNLKGCKNLVSFPSNVSRLLKILNLQGCSKLDHLPQNLGELEVLEELDAGETAIRQVPPSIARLSNLKSLSFCGCKVQGWRSIFLPRKYFDSMCLSLPRLSGAEDCISLEDVLNALRGGTFPRFALHLFNCLKLHENLGQENNLAIVLLKQYLQQAVNPSCQFHIRLPGFDIPEWFSCKNDGNSVEIGLPPDWLNDDFMGIAMCGVFEPALENLDCSVEMECNISILTNRYRFYFKIPSFTAVESHHLWLAYMSRVTVEYNTSPQPIAWVDPSDSLKRLIILGLVEMTEGKKKHHQNKAYATCIHVEFDCKLYKKSTSEGDDDNDKKFKKWGVNNGT</sequence>
<dbReference type="Pfam" id="PF20160">
    <property type="entry name" value="C-JID"/>
    <property type="match status" value="1"/>
</dbReference>
<keyword evidence="6" id="KW-1185">Reference proteome</keyword>
<dbReference type="PANTHER" id="PTHR11017:SF510">
    <property type="entry name" value="ADP-RIBOSYL CYCLASE_CYCLIC ADP-RIBOSE HYDROLASE"/>
    <property type="match status" value="1"/>
</dbReference>
<evidence type="ECO:0000256" key="2">
    <source>
        <dbReference type="ARBA" id="ARBA00022737"/>
    </source>
</evidence>
<reference evidence="5" key="2">
    <citation type="submission" date="2023-06" db="EMBL/GenBank/DDBJ databases">
        <authorList>
            <person name="Swenson N.G."/>
            <person name="Wegrzyn J.L."/>
            <person name="Mcevoy S.L."/>
        </authorList>
    </citation>
    <scope>NUCLEOTIDE SEQUENCE</scope>
    <source>
        <strain evidence="5">NS2018</strain>
        <tissue evidence="5">Leaf</tissue>
    </source>
</reference>
<dbReference type="Proteomes" id="UP001168877">
    <property type="component" value="Unassembled WGS sequence"/>
</dbReference>
<proteinExistence type="predicted"/>
<dbReference type="InterPro" id="IPR044974">
    <property type="entry name" value="Disease_R_plants"/>
</dbReference>
<dbReference type="EMBL" id="JAUESC010000380">
    <property type="protein sequence ID" value="KAK0592821.1"/>
    <property type="molecule type" value="Genomic_DNA"/>
</dbReference>
<feature type="region of interest" description="Disordered" evidence="3">
    <location>
        <begin position="516"/>
        <end position="537"/>
    </location>
</feature>
<dbReference type="AlphaFoldDB" id="A0AA39SH98"/>
<dbReference type="GO" id="GO:0006952">
    <property type="term" value="P:defense response"/>
    <property type="evidence" value="ECO:0007669"/>
    <property type="project" value="InterPro"/>
</dbReference>
<feature type="domain" description="C-JID" evidence="4">
    <location>
        <begin position="367"/>
        <end position="532"/>
    </location>
</feature>
<reference evidence="5" key="1">
    <citation type="journal article" date="2022" name="Plant J.">
        <title>Strategies of tolerance reflected in two North American maple genomes.</title>
        <authorList>
            <person name="McEvoy S.L."/>
            <person name="Sezen U.U."/>
            <person name="Trouern-Trend A."/>
            <person name="McMahon S.M."/>
            <person name="Schaberg P.G."/>
            <person name="Yang J."/>
            <person name="Wegrzyn J.L."/>
            <person name="Swenson N.G."/>
        </authorList>
    </citation>
    <scope>NUCLEOTIDE SEQUENCE</scope>
    <source>
        <strain evidence="5">NS2018</strain>
    </source>
</reference>
<evidence type="ECO:0000313" key="5">
    <source>
        <dbReference type="EMBL" id="KAK0592821.1"/>
    </source>
</evidence>
<dbReference type="SUPFAM" id="SSF52058">
    <property type="entry name" value="L domain-like"/>
    <property type="match status" value="1"/>
</dbReference>
<dbReference type="InterPro" id="IPR032675">
    <property type="entry name" value="LRR_dom_sf"/>
</dbReference>
<evidence type="ECO:0000256" key="1">
    <source>
        <dbReference type="ARBA" id="ARBA00022614"/>
    </source>
</evidence>
<keyword evidence="2" id="KW-0677">Repeat</keyword>
<comment type="caution">
    <text evidence="5">The sequence shown here is derived from an EMBL/GenBank/DDBJ whole genome shotgun (WGS) entry which is preliminary data.</text>
</comment>
<evidence type="ECO:0000259" key="4">
    <source>
        <dbReference type="Pfam" id="PF20160"/>
    </source>
</evidence>
<evidence type="ECO:0000313" key="6">
    <source>
        <dbReference type="Proteomes" id="UP001168877"/>
    </source>
</evidence>
<protein>
    <recommendedName>
        <fullName evidence="4">C-JID domain-containing protein</fullName>
    </recommendedName>
</protein>
<accession>A0AA39SH98</accession>
<dbReference type="PANTHER" id="PTHR11017">
    <property type="entry name" value="LEUCINE-RICH REPEAT-CONTAINING PROTEIN"/>
    <property type="match status" value="1"/>
</dbReference>
<organism evidence="5 6">
    <name type="scientific">Acer saccharum</name>
    <name type="common">Sugar maple</name>
    <dbReference type="NCBI Taxonomy" id="4024"/>
    <lineage>
        <taxon>Eukaryota</taxon>
        <taxon>Viridiplantae</taxon>
        <taxon>Streptophyta</taxon>
        <taxon>Embryophyta</taxon>
        <taxon>Tracheophyta</taxon>
        <taxon>Spermatophyta</taxon>
        <taxon>Magnoliopsida</taxon>
        <taxon>eudicotyledons</taxon>
        <taxon>Gunneridae</taxon>
        <taxon>Pentapetalae</taxon>
        <taxon>rosids</taxon>
        <taxon>malvids</taxon>
        <taxon>Sapindales</taxon>
        <taxon>Sapindaceae</taxon>
        <taxon>Hippocastanoideae</taxon>
        <taxon>Acereae</taxon>
        <taxon>Acer</taxon>
    </lineage>
</organism>
<keyword evidence="1" id="KW-0433">Leucine-rich repeat</keyword>
<name>A0AA39SH98_ACESA</name>
<dbReference type="Gene3D" id="3.80.10.10">
    <property type="entry name" value="Ribonuclease Inhibitor"/>
    <property type="match status" value="1"/>
</dbReference>
<gene>
    <name evidence="5" type="ORF">LWI29_026044</name>
</gene>
<dbReference type="InterPro" id="IPR045344">
    <property type="entry name" value="C-JID"/>
</dbReference>